<evidence type="ECO:0000256" key="2">
    <source>
        <dbReference type="SAM" id="Phobius"/>
    </source>
</evidence>
<keyword evidence="2" id="KW-1133">Transmembrane helix</keyword>
<feature type="compositionally biased region" description="Basic residues" evidence="1">
    <location>
        <begin position="265"/>
        <end position="277"/>
    </location>
</feature>
<organism evidence="3 4">
    <name type="scientific">Effrenium voratum</name>
    <dbReference type="NCBI Taxonomy" id="2562239"/>
    <lineage>
        <taxon>Eukaryota</taxon>
        <taxon>Sar</taxon>
        <taxon>Alveolata</taxon>
        <taxon>Dinophyceae</taxon>
        <taxon>Suessiales</taxon>
        <taxon>Symbiodiniaceae</taxon>
        <taxon>Effrenium</taxon>
    </lineage>
</organism>
<sequence length="692" mass="75369">MLGVLLEVVLVMLEMLGVVLVMLVMLGVLLAIIHGKAVVVLAQDSRDIFQLPGYLRDLHNNFHGGLAVSFHDCITGVGEVEQAWKSYCMFKGLTHRNCKIQKELFSYIKDNWSHRFKTGQLFDLSKRLAHDLADLQILEEWDTFFGLLSAHPEGESTLTVIENMQSCTSAVCSNFANSYPAKLVGVVLLEALKFMVHLVETDEYRTLPPPAAFAKHNPSLFEILKTPIAGAAWVNKLFKKRKGATSAAGDVLPEADAGVQPDAKRKSKAKGKAKAKAKSKTGLAGDDNIEDKDLVVQDMKMELADCRPKWWLDDLIGCGPDKLLAEENTRKAFSACVSYGLEFCFYKMVSIGGKVYKTWSQVRPQLQQMMHLVHSALPAGKADTMVQSLLAQIRDTSAQKAASEQGSASSLPRNLPMIAVQSAQACGVAETWLRANSSTNISAHPAFSRFVTKLRSELCTCGGGPSVRMSCVTHGSESSALTMQDIFFEIGNCMFETVPEMVPTVALGVSMLQNIIDKSAEDAPEMPASCRFLTKKEEFLTPENFKDVRVVVNRDALDVMLNARPLYMAEGLKAVLAALQSTGDLLGLRRLGVDPATLTERVQILKATLHAASKQLPGLSADSDFLAATIEGKLCLQGADSVAWGSTWAKAVGMVSKTSGGFRLPAVFDLFPDGKTDASDATRPIEVKDEED</sequence>
<keyword evidence="2" id="KW-0472">Membrane</keyword>
<dbReference type="EMBL" id="CAUJNA010000890">
    <property type="protein sequence ID" value="CAJ1382288.1"/>
    <property type="molecule type" value="Genomic_DNA"/>
</dbReference>
<protein>
    <submittedName>
        <fullName evidence="3">Uncharacterized protein</fullName>
    </submittedName>
</protein>
<keyword evidence="4" id="KW-1185">Reference proteome</keyword>
<proteinExistence type="predicted"/>
<evidence type="ECO:0000313" key="3">
    <source>
        <dbReference type="EMBL" id="CAJ1382288.1"/>
    </source>
</evidence>
<feature type="transmembrane region" description="Helical" evidence="2">
    <location>
        <begin position="12"/>
        <end position="33"/>
    </location>
</feature>
<comment type="caution">
    <text evidence="3">The sequence shown here is derived from an EMBL/GenBank/DDBJ whole genome shotgun (WGS) entry which is preliminary data.</text>
</comment>
<accession>A0AA36I715</accession>
<keyword evidence="2" id="KW-0812">Transmembrane</keyword>
<evidence type="ECO:0000313" key="4">
    <source>
        <dbReference type="Proteomes" id="UP001178507"/>
    </source>
</evidence>
<dbReference type="AlphaFoldDB" id="A0AA36I715"/>
<reference evidence="3" key="1">
    <citation type="submission" date="2023-08" db="EMBL/GenBank/DDBJ databases">
        <authorList>
            <person name="Chen Y."/>
            <person name="Shah S."/>
            <person name="Dougan E. K."/>
            <person name="Thang M."/>
            <person name="Chan C."/>
        </authorList>
    </citation>
    <scope>NUCLEOTIDE SEQUENCE</scope>
</reference>
<name>A0AA36I715_9DINO</name>
<dbReference type="Proteomes" id="UP001178507">
    <property type="component" value="Unassembled WGS sequence"/>
</dbReference>
<evidence type="ECO:0000256" key="1">
    <source>
        <dbReference type="SAM" id="MobiDB-lite"/>
    </source>
</evidence>
<feature type="region of interest" description="Disordered" evidence="1">
    <location>
        <begin position="258"/>
        <end position="277"/>
    </location>
</feature>
<gene>
    <name evidence="3" type="ORF">EVOR1521_LOCUS9689</name>
</gene>